<evidence type="ECO:0000256" key="4">
    <source>
        <dbReference type="ARBA" id="ARBA00022737"/>
    </source>
</evidence>
<keyword evidence="2" id="KW-0813">Transport</keyword>
<name>A0ABV0Q8Y9_9TELE</name>
<keyword evidence="5 11" id="KW-1133">Transmembrane helix</keyword>
<keyword evidence="14" id="KW-1185">Reference proteome</keyword>
<accession>A0ABV0Q8Y9</accession>
<evidence type="ECO:0000313" key="14">
    <source>
        <dbReference type="Proteomes" id="UP001434883"/>
    </source>
</evidence>
<comment type="caution">
    <text evidence="13">The sequence shown here is derived from an EMBL/GenBank/DDBJ whole genome shotgun (WGS) entry which is preliminary data.</text>
</comment>
<reference evidence="13 14" key="1">
    <citation type="submission" date="2021-06" db="EMBL/GenBank/DDBJ databases">
        <authorList>
            <person name="Palmer J.M."/>
        </authorList>
    </citation>
    <scope>NUCLEOTIDE SEQUENCE [LARGE SCALE GENOMIC DNA]</scope>
    <source>
        <strain evidence="13 14">XC_2019</strain>
        <tissue evidence="13">Muscle</tissue>
    </source>
</reference>
<evidence type="ECO:0000256" key="6">
    <source>
        <dbReference type="ARBA" id="ARBA00023043"/>
    </source>
</evidence>
<keyword evidence="7" id="KW-0406">Ion transport</keyword>
<feature type="domain" description="Ion transport" evidence="12">
    <location>
        <begin position="2"/>
        <end position="176"/>
    </location>
</feature>
<keyword evidence="3 11" id="KW-0812">Transmembrane</keyword>
<keyword evidence="6" id="KW-0040">ANK repeat</keyword>
<keyword evidence="8 11" id="KW-0472">Membrane</keyword>
<evidence type="ECO:0000256" key="2">
    <source>
        <dbReference type="ARBA" id="ARBA00022448"/>
    </source>
</evidence>
<dbReference type="PANTHER" id="PTHR47143:SF1">
    <property type="entry name" value="ION_TRANS DOMAIN-CONTAINING PROTEIN"/>
    <property type="match status" value="1"/>
</dbReference>
<evidence type="ECO:0000259" key="12">
    <source>
        <dbReference type="Pfam" id="PF00520"/>
    </source>
</evidence>
<evidence type="ECO:0000256" key="1">
    <source>
        <dbReference type="ARBA" id="ARBA00004141"/>
    </source>
</evidence>
<dbReference type="InterPro" id="IPR052076">
    <property type="entry name" value="TRP_cation_channel"/>
</dbReference>
<comment type="subcellular location">
    <subcellularLocation>
        <location evidence="1">Membrane</location>
        <topology evidence="1">Multi-pass membrane protein</topology>
    </subcellularLocation>
</comment>
<dbReference type="Pfam" id="PF00520">
    <property type="entry name" value="Ion_trans"/>
    <property type="match status" value="1"/>
</dbReference>
<feature type="transmembrane region" description="Helical" evidence="11">
    <location>
        <begin position="75"/>
        <end position="97"/>
    </location>
</feature>
<feature type="transmembrane region" description="Helical" evidence="11">
    <location>
        <begin position="146"/>
        <end position="170"/>
    </location>
</feature>
<evidence type="ECO:0000256" key="8">
    <source>
        <dbReference type="ARBA" id="ARBA00023136"/>
    </source>
</evidence>
<keyword evidence="4" id="KW-0677">Repeat</keyword>
<evidence type="ECO:0000256" key="3">
    <source>
        <dbReference type="ARBA" id="ARBA00022692"/>
    </source>
</evidence>
<evidence type="ECO:0000313" key="13">
    <source>
        <dbReference type="EMBL" id="MEQ2192245.1"/>
    </source>
</evidence>
<feature type="transmembrane region" description="Helical" evidence="11">
    <location>
        <begin position="35"/>
        <end position="55"/>
    </location>
</feature>
<dbReference type="InterPro" id="IPR005821">
    <property type="entry name" value="Ion_trans_dom"/>
</dbReference>
<evidence type="ECO:0000256" key="7">
    <source>
        <dbReference type="ARBA" id="ARBA00023065"/>
    </source>
</evidence>
<evidence type="ECO:0000256" key="9">
    <source>
        <dbReference type="ARBA" id="ARBA00023180"/>
    </source>
</evidence>
<keyword evidence="10" id="KW-0407">Ion channel</keyword>
<feature type="non-terminal residue" evidence="13">
    <location>
        <position position="1"/>
    </location>
</feature>
<evidence type="ECO:0000256" key="5">
    <source>
        <dbReference type="ARBA" id="ARBA00022989"/>
    </source>
</evidence>
<keyword evidence="9" id="KW-0325">Glycoprotein</keyword>
<proteinExistence type="predicted"/>
<dbReference type="Proteomes" id="UP001434883">
    <property type="component" value="Unassembled WGS sequence"/>
</dbReference>
<protein>
    <recommendedName>
        <fullName evidence="12">Ion transport domain-containing protein</fullName>
    </recommendedName>
</protein>
<feature type="transmembrane region" description="Helical" evidence="11">
    <location>
        <begin position="12"/>
        <end position="29"/>
    </location>
</feature>
<dbReference type="PANTHER" id="PTHR47143">
    <property type="entry name" value="TRANSIENT RECEPTOR POTENTIAL CATION CHANNEL PROTEIN PAINLESS"/>
    <property type="match status" value="1"/>
</dbReference>
<organism evidence="13 14">
    <name type="scientific">Xenoophorus captivus</name>
    <dbReference type="NCBI Taxonomy" id="1517983"/>
    <lineage>
        <taxon>Eukaryota</taxon>
        <taxon>Metazoa</taxon>
        <taxon>Chordata</taxon>
        <taxon>Craniata</taxon>
        <taxon>Vertebrata</taxon>
        <taxon>Euteleostomi</taxon>
        <taxon>Actinopterygii</taxon>
        <taxon>Neopterygii</taxon>
        <taxon>Teleostei</taxon>
        <taxon>Neoteleostei</taxon>
        <taxon>Acanthomorphata</taxon>
        <taxon>Ovalentaria</taxon>
        <taxon>Atherinomorphae</taxon>
        <taxon>Cyprinodontiformes</taxon>
        <taxon>Goodeidae</taxon>
        <taxon>Xenoophorus</taxon>
    </lineage>
</organism>
<evidence type="ECO:0000256" key="11">
    <source>
        <dbReference type="SAM" id="Phobius"/>
    </source>
</evidence>
<sequence>RWSYFRDGSNQIDWASAISSLLFVIPLMVNAEGSWHWQAGAMAVLNSWIGFLLYLQRFEGVGIYVVMFGEIMKTLLRIVMLFVYLMLAFSLAFHALMLNQKEFNSVPLSVIQTFVMMVGELNYQNNFLDAYLNNTLPFGFLTYATFVHFVLLMPILLVNLMIGLAVGDIAEVQRNASLKRIGMQIDLHTSLEDKLPYWIMKRVDKPSVTIYPNRKCSRHFLKQLISGEEERSEVWTRLQSKSQGCTFVENELKKQKTRMKEMSGMLEKQHGLLKLIIQKMEICSEAEECDGPVTLRGNMWPSPAQSKARGRSTSRWVPLIKAIEAKRK</sequence>
<dbReference type="Gene3D" id="1.10.287.70">
    <property type="match status" value="1"/>
</dbReference>
<gene>
    <name evidence="13" type="ORF">XENOCAPTIV_009098</name>
</gene>
<evidence type="ECO:0000256" key="10">
    <source>
        <dbReference type="ARBA" id="ARBA00023303"/>
    </source>
</evidence>
<dbReference type="EMBL" id="JAHRIN010002080">
    <property type="protein sequence ID" value="MEQ2192245.1"/>
    <property type="molecule type" value="Genomic_DNA"/>
</dbReference>